<proteinExistence type="predicted"/>
<dbReference type="InterPro" id="IPR001867">
    <property type="entry name" value="OmpR/PhoB-type_DNA-bd"/>
</dbReference>
<gene>
    <name evidence="5" type="primary">cadC</name>
    <name evidence="5" type="ORF">VQ7734_03741</name>
</gene>
<evidence type="ECO:0000313" key="5">
    <source>
        <dbReference type="EMBL" id="SHO57971.1"/>
    </source>
</evidence>
<dbReference type="Proteomes" id="UP000184600">
    <property type="component" value="Unassembled WGS sequence"/>
</dbReference>
<name>A0A1M7YZA2_9VIBR</name>
<keyword evidence="3" id="KW-1133">Transmembrane helix</keyword>
<evidence type="ECO:0000259" key="4">
    <source>
        <dbReference type="PROSITE" id="PS51755"/>
    </source>
</evidence>
<dbReference type="STRING" id="1117707.VQ7734_03741"/>
<protein>
    <submittedName>
        <fullName evidence="5">Transcriptional activator CadC</fullName>
    </submittedName>
</protein>
<keyword evidence="3" id="KW-0472">Membrane</keyword>
<dbReference type="AlphaFoldDB" id="A0A1M7YZA2"/>
<evidence type="ECO:0000256" key="2">
    <source>
        <dbReference type="PROSITE-ProRule" id="PRU01091"/>
    </source>
</evidence>
<sequence length="299" mass="33561">MNPISAKFILAERFTFVPNNNSLTDQENEDEVIRLGTNESRILLMLAQHPNEVIQRNELHDFVWRKQGFEVDDSSLTQAISTLRKMLKDSTKSPRYIKTVPKRGYQLIADVQLIPETKSSPGESLTTEEEQTIVPEDVSVAEPLHLQDGVAALDNPEHINMVSSGSPEVTERQKTSQQPGKMALTTKLVLFLAVIIPLIAVFYNGPRYSTFRHLAVVNGISINMPTNHPDLSAWIPSIEQCVKKYQKSHKQQIQPSQIIATGGQGNKLVLNYIYPVEYSDHNITLTIGTDQEDSAQICR</sequence>
<dbReference type="SMART" id="SM00862">
    <property type="entry name" value="Trans_reg_C"/>
    <property type="match status" value="1"/>
</dbReference>
<accession>A0A1M7YZA2</accession>
<evidence type="ECO:0000256" key="1">
    <source>
        <dbReference type="ARBA" id="ARBA00023125"/>
    </source>
</evidence>
<reference evidence="6" key="1">
    <citation type="submission" date="2016-12" db="EMBL/GenBank/DDBJ databases">
        <authorList>
            <person name="Rodrigo-Torres L."/>
            <person name="Arahal R.D."/>
            <person name="Lucena T."/>
        </authorList>
    </citation>
    <scope>NUCLEOTIDE SEQUENCE [LARGE SCALE GENOMIC DNA]</scope>
</reference>
<evidence type="ECO:0000313" key="6">
    <source>
        <dbReference type="Proteomes" id="UP000184600"/>
    </source>
</evidence>
<dbReference type="PROSITE" id="PS51755">
    <property type="entry name" value="OMPR_PHOB"/>
    <property type="match status" value="1"/>
</dbReference>
<feature type="transmembrane region" description="Helical" evidence="3">
    <location>
        <begin position="182"/>
        <end position="203"/>
    </location>
</feature>
<dbReference type="Pfam" id="PF00486">
    <property type="entry name" value="Trans_reg_C"/>
    <property type="match status" value="1"/>
</dbReference>
<keyword evidence="6" id="KW-1185">Reference proteome</keyword>
<dbReference type="GO" id="GO:0003677">
    <property type="term" value="F:DNA binding"/>
    <property type="evidence" value="ECO:0007669"/>
    <property type="project" value="UniProtKB-UniRule"/>
</dbReference>
<organism evidence="5 6">
    <name type="scientific">Vibrio quintilis</name>
    <dbReference type="NCBI Taxonomy" id="1117707"/>
    <lineage>
        <taxon>Bacteria</taxon>
        <taxon>Pseudomonadati</taxon>
        <taxon>Pseudomonadota</taxon>
        <taxon>Gammaproteobacteria</taxon>
        <taxon>Vibrionales</taxon>
        <taxon>Vibrionaceae</taxon>
        <taxon>Vibrio</taxon>
    </lineage>
</organism>
<dbReference type="RefSeq" id="WP_073585423.1">
    <property type="nucleotide sequence ID" value="NZ_AP024897.1"/>
</dbReference>
<dbReference type="SUPFAM" id="SSF46894">
    <property type="entry name" value="C-terminal effector domain of the bipartite response regulators"/>
    <property type="match status" value="1"/>
</dbReference>
<dbReference type="InterPro" id="IPR036388">
    <property type="entry name" value="WH-like_DNA-bd_sf"/>
</dbReference>
<feature type="DNA-binding region" description="OmpR/PhoB-type" evidence="2">
    <location>
        <begin position="6"/>
        <end position="109"/>
    </location>
</feature>
<dbReference type="GO" id="GO:0000160">
    <property type="term" value="P:phosphorelay signal transduction system"/>
    <property type="evidence" value="ECO:0007669"/>
    <property type="project" value="InterPro"/>
</dbReference>
<dbReference type="EMBL" id="FRFG01000051">
    <property type="protein sequence ID" value="SHO57971.1"/>
    <property type="molecule type" value="Genomic_DNA"/>
</dbReference>
<dbReference type="InterPro" id="IPR016032">
    <property type="entry name" value="Sig_transdc_resp-reg_C-effctor"/>
</dbReference>
<dbReference type="Gene3D" id="1.10.10.10">
    <property type="entry name" value="Winged helix-like DNA-binding domain superfamily/Winged helix DNA-binding domain"/>
    <property type="match status" value="1"/>
</dbReference>
<keyword evidence="1 2" id="KW-0238">DNA-binding</keyword>
<evidence type="ECO:0000256" key="3">
    <source>
        <dbReference type="SAM" id="Phobius"/>
    </source>
</evidence>
<dbReference type="OrthoDB" id="1971692at2"/>
<dbReference type="CDD" id="cd00383">
    <property type="entry name" value="trans_reg_C"/>
    <property type="match status" value="1"/>
</dbReference>
<dbReference type="GO" id="GO:0006355">
    <property type="term" value="P:regulation of DNA-templated transcription"/>
    <property type="evidence" value="ECO:0007669"/>
    <property type="project" value="InterPro"/>
</dbReference>
<feature type="domain" description="OmpR/PhoB-type" evidence="4">
    <location>
        <begin position="6"/>
        <end position="109"/>
    </location>
</feature>
<keyword evidence="3" id="KW-0812">Transmembrane</keyword>